<evidence type="ECO:0000313" key="2">
    <source>
        <dbReference type="Proteomes" id="UP000013909"/>
    </source>
</evidence>
<organism evidence="1 2">
    <name type="scientific">Lunatimonas lonarensis</name>
    <dbReference type="NCBI Taxonomy" id="1232681"/>
    <lineage>
        <taxon>Bacteria</taxon>
        <taxon>Pseudomonadati</taxon>
        <taxon>Bacteroidota</taxon>
        <taxon>Cytophagia</taxon>
        <taxon>Cytophagales</taxon>
        <taxon>Cyclobacteriaceae</taxon>
    </lineage>
</organism>
<evidence type="ECO:0000313" key="1">
    <source>
        <dbReference type="EMBL" id="EON74744.1"/>
    </source>
</evidence>
<sequence length="126" mass="14941">MAIDNNITEIRRLTKVNEGIEQRIYAESQRRAKMLESIARLQQRISILERPSARCCLQNQLKSLLLEIEACDTSIRQLTREMERNDKLCRQRLLEVASIQERIGRVESLDESVRFDWKEILQNRDL</sequence>
<dbReference type="AlphaFoldDB" id="R7ZL36"/>
<gene>
    <name evidence="1" type="ORF">ADIS_4855</name>
</gene>
<protein>
    <submittedName>
        <fullName evidence="1">Uncharacterized protein</fullName>
    </submittedName>
</protein>
<name>R7ZL36_9BACT</name>
<dbReference type="RefSeq" id="WP_010856966.1">
    <property type="nucleotide sequence ID" value="NZ_AQHR01000126.1"/>
</dbReference>
<reference evidence="1 2" key="1">
    <citation type="submission" date="2013-02" db="EMBL/GenBank/DDBJ databases">
        <title>A novel strain isolated from Lonar lake, Maharashtra, India.</title>
        <authorList>
            <person name="Singh A."/>
        </authorList>
    </citation>
    <scope>NUCLEOTIDE SEQUENCE [LARGE SCALE GENOMIC DNA]</scope>
    <source>
        <strain evidence="1 2">AK24</strain>
    </source>
</reference>
<keyword evidence="2" id="KW-1185">Reference proteome</keyword>
<comment type="caution">
    <text evidence="1">The sequence shown here is derived from an EMBL/GenBank/DDBJ whole genome shotgun (WGS) entry which is preliminary data.</text>
</comment>
<proteinExistence type="predicted"/>
<dbReference type="EMBL" id="AQHR01000126">
    <property type="protein sequence ID" value="EON74744.1"/>
    <property type="molecule type" value="Genomic_DNA"/>
</dbReference>
<accession>R7ZL36</accession>
<dbReference type="Proteomes" id="UP000013909">
    <property type="component" value="Unassembled WGS sequence"/>
</dbReference>